<organism evidence="2 3">
    <name type="scientific">Glaciimonas soli</name>
    <dbReference type="NCBI Taxonomy" id="2590999"/>
    <lineage>
        <taxon>Bacteria</taxon>
        <taxon>Pseudomonadati</taxon>
        <taxon>Pseudomonadota</taxon>
        <taxon>Betaproteobacteria</taxon>
        <taxon>Burkholderiales</taxon>
        <taxon>Oxalobacteraceae</taxon>
        <taxon>Glaciimonas</taxon>
    </lineage>
</organism>
<keyword evidence="1" id="KW-0479">Metal-binding</keyword>
<evidence type="ECO:0000313" key="3">
    <source>
        <dbReference type="Proteomes" id="UP000451565"/>
    </source>
</evidence>
<dbReference type="RefSeq" id="WP_153234789.1">
    <property type="nucleotide sequence ID" value="NZ_WINI01000005.1"/>
</dbReference>
<accession>A0A843YU61</accession>
<evidence type="ECO:0000313" key="2">
    <source>
        <dbReference type="EMBL" id="MQR01153.1"/>
    </source>
</evidence>
<name>A0A843YU61_9BURK</name>
<protein>
    <recommendedName>
        <fullName evidence="4">Leucyl aminopeptidase (Aminopeptidase T)</fullName>
    </recommendedName>
</protein>
<dbReference type="PANTHER" id="PTHR34448:SF1">
    <property type="entry name" value="BLL6088 PROTEIN"/>
    <property type="match status" value="1"/>
</dbReference>
<dbReference type="EMBL" id="WINI01000005">
    <property type="protein sequence ID" value="MQR01153.1"/>
    <property type="molecule type" value="Genomic_DNA"/>
</dbReference>
<dbReference type="GO" id="GO:0046872">
    <property type="term" value="F:metal ion binding"/>
    <property type="evidence" value="ECO:0007669"/>
    <property type="project" value="UniProtKB-KW"/>
</dbReference>
<sequence length="354" mass="39707">MTASLICDPAFSPSYHLSSKEMADLAEPHVRDIVSLVFEHSTALPALIVFDERCDLSIALVEAYRRCLPTAGWINFDAVAGEDVLAAFALLAPSTLVVLIQSTHFRLEAFRLRVELFKRDLKVVEHPHLSRMPDAQALYYIESLAYDPLYYRGVGAALKNRIDRAQCGVVDSGGERLVFSVPFESAKLNVGDYREMKNVGGQFPIGEVFTESQDLEAVNGCVRIFVFGDTSFHVNRPEQPITLVINKGKVTDVRDSTPEFDQVLANIRALEGEVWIRELGFGMNRAFTRDRMVDDIGTYERMCGIHLSLGAKHGVYNKPNIRRADARFHIDVFAVTEAVYLDDDLVYRDGAWLV</sequence>
<gene>
    <name evidence="2" type="ORF">GEV47_10735</name>
</gene>
<reference evidence="2 3" key="1">
    <citation type="submission" date="2019-10" db="EMBL/GenBank/DDBJ databases">
        <title>Glaciimonas soli sp. nov., a psychrophilic bacterium isolated from the forest soil of a high elevation mountain in Taiwan.</title>
        <authorList>
            <person name="Wang L.-T."/>
            <person name="Shieh W.Y."/>
        </authorList>
    </citation>
    <scope>NUCLEOTIDE SEQUENCE [LARGE SCALE GENOMIC DNA]</scope>
    <source>
        <strain evidence="2 3">GS1</strain>
    </source>
</reference>
<proteinExistence type="predicted"/>
<dbReference type="AlphaFoldDB" id="A0A843YU61"/>
<dbReference type="InterPro" id="IPR052170">
    <property type="entry name" value="M29_Exopeptidase"/>
</dbReference>
<evidence type="ECO:0008006" key="4">
    <source>
        <dbReference type="Google" id="ProtNLM"/>
    </source>
</evidence>
<evidence type="ECO:0000256" key="1">
    <source>
        <dbReference type="ARBA" id="ARBA00022723"/>
    </source>
</evidence>
<dbReference type="Proteomes" id="UP000451565">
    <property type="component" value="Unassembled WGS sequence"/>
</dbReference>
<dbReference type="PANTHER" id="PTHR34448">
    <property type="entry name" value="AMINOPEPTIDASE"/>
    <property type="match status" value="1"/>
</dbReference>
<comment type="caution">
    <text evidence="2">The sequence shown here is derived from an EMBL/GenBank/DDBJ whole genome shotgun (WGS) entry which is preliminary data.</text>
</comment>
<dbReference type="SUPFAM" id="SSF144052">
    <property type="entry name" value="Thermophilic metalloprotease-like"/>
    <property type="match status" value="1"/>
</dbReference>
<keyword evidence="3" id="KW-1185">Reference proteome</keyword>
<dbReference type="OrthoDB" id="8557073at2"/>